<dbReference type="InterPro" id="IPR012337">
    <property type="entry name" value="RNaseH-like_sf"/>
</dbReference>
<reference evidence="1" key="1">
    <citation type="journal article" date="2020" name="Cell">
        <title>Large-Scale Comparative Analyses of Tick Genomes Elucidate Their Genetic Diversity and Vector Capacities.</title>
        <authorList>
            <consortium name="Tick Genome and Microbiome Consortium (TIGMIC)"/>
            <person name="Jia N."/>
            <person name="Wang J."/>
            <person name="Shi W."/>
            <person name="Du L."/>
            <person name="Sun Y."/>
            <person name="Zhan W."/>
            <person name="Jiang J.F."/>
            <person name="Wang Q."/>
            <person name="Zhang B."/>
            <person name="Ji P."/>
            <person name="Bell-Sakyi L."/>
            <person name="Cui X.M."/>
            <person name="Yuan T.T."/>
            <person name="Jiang B.G."/>
            <person name="Yang W.F."/>
            <person name="Lam T.T."/>
            <person name="Chang Q.C."/>
            <person name="Ding S.J."/>
            <person name="Wang X.J."/>
            <person name="Zhu J.G."/>
            <person name="Ruan X.D."/>
            <person name="Zhao L."/>
            <person name="Wei J.T."/>
            <person name="Ye R.Z."/>
            <person name="Que T.C."/>
            <person name="Du C.H."/>
            <person name="Zhou Y.H."/>
            <person name="Cheng J.X."/>
            <person name="Dai P.F."/>
            <person name="Guo W.B."/>
            <person name="Han X.H."/>
            <person name="Huang E.J."/>
            <person name="Li L.F."/>
            <person name="Wei W."/>
            <person name="Gao Y.C."/>
            <person name="Liu J.Z."/>
            <person name="Shao H.Z."/>
            <person name="Wang X."/>
            <person name="Wang C.C."/>
            <person name="Yang T.C."/>
            <person name="Huo Q.B."/>
            <person name="Li W."/>
            <person name="Chen H.Y."/>
            <person name="Chen S.E."/>
            <person name="Zhou L.G."/>
            <person name="Ni X.B."/>
            <person name="Tian J.H."/>
            <person name="Sheng Y."/>
            <person name="Liu T."/>
            <person name="Pan Y.S."/>
            <person name="Xia L.Y."/>
            <person name="Li J."/>
            <person name="Zhao F."/>
            <person name="Cao W.C."/>
        </authorList>
    </citation>
    <scope>NUCLEOTIDE SEQUENCE</scope>
    <source>
        <strain evidence="1">Rmic-2018</strain>
    </source>
</reference>
<keyword evidence="2" id="KW-1185">Reference proteome</keyword>
<name>A0A9J6EAK6_RHIMP</name>
<comment type="caution">
    <text evidence="1">The sequence shown here is derived from an EMBL/GenBank/DDBJ whole genome shotgun (WGS) entry which is preliminary data.</text>
</comment>
<evidence type="ECO:0000313" key="1">
    <source>
        <dbReference type="EMBL" id="KAH8031358.1"/>
    </source>
</evidence>
<dbReference type="EMBL" id="JABSTU010000005">
    <property type="protein sequence ID" value="KAH8031358.1"/>
    <property type="molecule type" value="Genomic_DNA"/>
</dbReference>
<dbReference type="Gene3D" id="3.30.420.10">
    <property type="entry name" value="Ribonuclease H-like superfamily/Ribonuclease H"/>
    <property type="match status" value="1"/>
</dbReference>
<sequence length="301" mass="33257">MHPVHNQARRRARAQSLLKAANLHATDVVFVDAAKYVDKPYFAAVAVAPDGKALNALTVKTQKACEADQVAIALALALPQRDTIFTDSKPAALAYRRGTLCQAALRVLASVQITVDKHIHWFPGHEGINVQPGVPNGNELAHNLARDLTCRGGSRSGSLAGDTNTHREPLLSYNEICSHYKLFRKEFPSPHSALNKAQQLTLRLLQTHSYPSPYIGSKYLPDIRPECPKCQNSRCDLNHMLWQCPVLNASFGSPATEDDWFNHLRSPDRALQHQAVQKAQKVAGELRLPVPTWAEPPGWPP</sequence>
<proteinExistence type="predicted"/>
<dbReference type="GO" id="GO:0003676">
    <property type="term" value="F:nucleic acid binding"/>
    <property type="evidence" value="ECO:0007669"/>
    <property type="project" value="InterPro"/>
</dbReference>
<reference evidence="1" key="2">
    <citation type="submission" date="2021-09" db="EMBL/GenBank/DDBJ databases">
        <authorList>
            <person name="Jia N."/>
            <person name="Wang J."/>
            <person name="Shi W."/>
            <person name="Du L."/>
            <person name="Sun Y."/>
            <person name="Zhan W."/>
            <person name="Jiang J."/>
            <person name="Wang Q."/>
            <person name="Zhang B."/>
            <person name="Ji P."/>
            <person name="Sakyi L.B."/>
            <person name="Cui X."/>
            <person name="Yuan T."/>
            <person name="Jiang B."/>
            <person name="Yang W."/>
            <person name="Lam T.T.-Y."/>
            <person name="Chang Q."/>
            <person name="Ding S."/>
            <person name="Wang X."/>
            <person name="Zhu J."/>
            <person name="Ruan X."/>
            <person name="Zhao L."/>
            <person name="Wei J."/>
            <person name="Que T."/>
            <person name="Du C."/>
            <person name="Cheng J."/>
            <person name="Dai P."/>
            <person name="Han X."/>
            <person name="Huang E."/>
            <person name="Gao Y."/>
            <person name="Liu J."/>
            <person name="Shao H."/>
            <person name="Ye R."/>
            <person name="Li L."/>
            <person name="Wei W."/>
            <person name="Wang X."/>
            <person name="Wang C."/>
            <person name="Huo Q."/>
            <person name="Li W."/>
            <person name="Guo W."/>
            <person name="Chen H."/>
            <person name="Chen S."/>
            <person name="Zhou L."/>
            <person name="Zhou L."/>
            <person name="Ni X."/>
            <person name="Tian J."/>
            <person name="Zhou Y."/>
            <person name="Sheng Y."/>
            <person name="Liu T."/>
            <person name="Pan Y."/>
            <person name="Xia L."/>
            <person name="Li J."/>
            <person name="Zhao F."/>
            <person name="Cao W."/>
        </authorList>
    </citation>
    <scope>NUCLEOTIDE SEQUENCE</scope>
    <source>
        <strain evidence="1">Rmic-2018</strain>
        <tissue evidence="1">Larvae</tissue>
    </source>
</reference>
<evidence type="ECO:0008006" key="3">
    <source>
        <dbReference type="Google" id="ProtNLM"/>
    </source>
</evidence>
<dbReference type="VEuPathDB" id="VectorBase:LOC119187227"/>
<protein>
    <recommendedName>
        <fullName evidence="3">Tick transposon</fullName>
    </recommendedName>
</protein>
<evidence type="ECO:0000313" key="2">
    <source>
        <dbReference type="Proteomes" id="UP000821866"/>
    </source>
</evidence>
<gene>
    <name evidence="1" type="ORF">HPB51_016416</name>
</gene>
<dbReference type="Proteomes" id="UP000821866">
    <property type="component" value="Chromosome 3"/>
</dbReference>
<dbReference type="SUPFAM" id="SSF53098">
    <property type="entry name" value="Ribonuclease H-like"/>
    <property type="match status" value="1"/>
</dbReference>
<dbReference type="AlphaFoldDB" id="A0A9J6EAK6"/>
<accession>A0A9J6EAK6</accession>
<dbReference type="InterPro" id="IPR036397">
    <property type="entry name" value="RNaseH_sf"/>
</dbReference>
<organism evidence="1 2">
    <name type="scientific">Rhipicephalus microplus</name>
    <name type="common">Cattle tick</name>
    <name type="synonym">Boophilus microplus</name>
    <dbReference type="NCBI Taxonomy" id="6941"/>
    <lineage>
        <taxon>Eukaryota</taxon>
        <taxon>Metazoa</taxon>
        <taxon>Ecdysozoa</taxon>
        <taxon>Arthropoda</taxon>
        <taxon>Chelicerata</taxon>
        <taxon>Arachnida</taxon>
        <taxon>Acari</taxon>
        <taxon>Parasitiformes</taxon>
        <taxon>Ixodida</taxon>
        <taxon>Ixodoidea</taxon>
        <taxon>Ixodidae</taxon>
        <taxon>Rhipicephalinae</taxon>
        <taxon>Rhipicephalus</taxon>
        <taxon>Boophilus</taxon>
    </lineage>
</organism>